<reference evidence="3" key="1">
    <citation type="journal article" date="2015" name="PLoS ONE">
        <title>Comprehensive Evaluation of Toxoplasma gondii VEG and Neospora caninum LIV Genomes with Tachyzoite Stage Transcriptome and Proteome Defines Novel Transcript Features.</title>
        <authorList>
            <person name="Ramaprasad A."/>
            <person name="Mourier T."/>
            <person name="Naeem R."/>
            <person name="Malas T.B."/>
            <person name="Moussa E."/>
            <person name="Panigrahi A."/>
            <person name="Vermont S.J."/>
            <person name="Otto T.D."/>
            <person name="Wastling J."/>
            <person name="Pain A."/>
        </authorList>
    </citation>
    <scope>NUCLEOTIDE SEQUENCE</scope>
    <source>
        <strain evidence="3">VEG</strain>
    </source>
</reference>
<dbReference type="GO" id="GO:0048487">
    <property type="term" value="F:beta-tubulin binding"/>
    <property type="evidence" value="ECO:0007669"/>
    <property type="project" value="InterPro"/>
</dbReference>
<organism evidence="3">
    <name type="scientific">Toxoplasma gondii (strain ATCC 50861 / VEG)</name>
    <dbReference type="NCBI Taxonomy" id="432359"/>
    <lineage>
        <taxon>Eukaryota</taxon>
        <taxon>Sar</taxon>
        <taxon>Alveolata</taxon>
        <taxon>Apicomplexa</taxon>
        <taxon>Conoidasida</taxon>
        <taxon>Coccidia</taxon>
        <taxon>Eucoccidiorida</taxon>
        <taxon>Eimeriorina</taxon>
        <taxon>Sarcocystidae</taxon>
        <taxon>Toxoplasma</taxon>
    </lineage>
</organism>
<keyword evidence="3" id="KW-0969">Cilium</keyword>
<feature type="coiled-coil region" evidence="1">
    <location>
        <begin position="371"/>
        <end position="398"/>
    </location>
</feature>
<keyword evidence="3" id="KW-0282">Flagellum</keyword>
<dbReference type="GO" id="GO:0005929">
    <property type="term" value="C:cilium"/>
    <property type="evidence" value="ECO:0007669"/>
    <property type="project" value="TreeGrafter"/>
</dbReference>
<dbReference type="GO" id="GO:0030992">
    <property type="term" value="C:intraciliary transport particle B"/>
    <property type="evidence" value="ECO:0007669"/>
    <property type="project" value="InterPro"/>
</dbReference>
<keyword evidence="3" id="KW-0966">Cell projection</keyword>
<evidence type="ECO:0000256" key="1">
    <source>
        <dbReference type="SAM" id="Coils"/>
    </source>
</evidence>
<accession>A0A0F7VFK8</accession>
<gene>
    <name evidence="3" type="ORF">BN1205_001380</name>
</gene>
<feature type="coiled-coil region" evidence="1">
    <location>
        <begin position="294"/>
        <end position="335"/>
    </location>
</feature>
<evidence type="ECO:0000256" key="2">
    <source>
        <dbReference type="SAM" id="MobiDB-lite"/>
    </source>
</evidence>
<name>A0A0F7VFK8_TOXGV</name>
<dbReference type="InterPro" id="IPR029602">
    <property type="entry name" value="IFT74"/>
</dbReference>
<dbReference type="EMBL" id="LN714502">
    <property type="protein sequence ID" value="CEL78632.1"/>
    <property type="molecule type" value="Genomic_DNA"/>
</dbReference>
<dbReference type="GO" id="GO:0035735">
    <property type="term" value="P:intraciliary transport involved in cilium assembly"/>
    <property type="evidence" value="ECO:0007669"/>
    <property type="project" value="TreeGrafter"/>
</dbReference>
<feature type="region of interest" description="Disordered" evidence="2">
    <location>
        <begin position="685"/>
        <end position="712"/>
    </location>
</feature>
<evidence type="ECO:0000313" key="3">
    <source>
        <dbReference type="EMBL" id="CEL78632.1"/>
    </source>
</evidence>
<feature type="compositionally biased region" description="Low complexity" evidence="2">
    <location>
        <begin position="7"/>
        <end position="25"/>
    </location>
</feature>
<protein>
    <submittedName>
        <fullName evidence="3">Intraflagellar transport protein component IFT7 4/72, putative</fullName>
    </submittedName>
</protein>
<feature type="coiled-coil region" evidence="1">
    <location>
        <begin position="176"/>
        <end position="260"/>
    </location>
</feature>
<dbReference type="AlphaFoldDB" id="A0A0F7VFK8"/>
<feature type="region of interest" description="Disordered" evidence="2">
    <location>
        <begin position="1"/>
        <end position="42"/>
    </location>
</feature>
<dbReference type="PANTHER" id="PTHR31432">
    <property type="entry name" value="INTRAFLAGELLAR TRANSPORT PROTEIN 74 HOMOLOG"/>
    <property type="match status" value="1"/>
</dbReference>
<feature type="compositionally biased region" description="Basic and acidic residues" evidence="2">
    <location>
        <begin position="701"/>
        <end position="712"/>
    </location>
</feature>
<keyword evidence="1" id="KW-0175">Coiled coil</keyword>
<proteinExistence type="predicted"/>
<sequence>MLPSSDLCYSRLRSSASRSTLSEKSNLFQNTPGARRPSTSASPSFLCPSRAVSAILPPSQCQPFTQSSAVPQEHSSADAKIRGCPATSGALSVARSALPNNALRVAMAGIGSVGKENPPFFACTSSERPVTGHRGGFACPEILEPRGLLVSGSSRAVSLRQVADPTYFFILLKEKHRDLRREIGKFQAQIEVLSREAEQLPMMRRRKRELEKEIEELQEKIAVINSAVTLGRENLRPEVVAATAREVKEKNETKRALLDELFVSNWTRAARLSSLNAELNVLTDACEEKLLRLSPETRRTYEDLQQKLEHHQAEMKRTRQIVESLSEELSAAEEKVQSDPARTRLLQLRETHDTLRRCQEGNLHSRRVRQRRTLAENRAAILQEIEKLTGEISDLQKKQKRSVDLTRSQTEREAEIRVALSRRLPEEDEQEQQKLRLLAEKDAELSAFIERYSKGEGREKRSATQAAGEAELSEAEKLNSLLEEQLRAVPMPEQAETLARALNETKTALQKAEQDLLEAKSQLEEKQKELYREENMEAISKEELRVVCKHLEDMRGEIAEKLDKADDLRRLTEEEQNQLTHAEKHLRGNLEEVRAATEAATNKKNEAMNRLRENSVHQRLADLEAELERTRRSVEIVQKDVDLQKQIDPNAVTASCMGVVETINEQLKVQTQKCQWHQCRKTPHNVDMSSKLSHAGFTPDGNRKNATEIDVV</sequence>
<feature type="coiled-coil region" evidence="1">
    <location>
        <begin position="465"/>
        <end position="640"/>
    </location>
</feature>
<feature type="compositionally biased region" description="Polar residues" evidence="2">
    <location>
        <begin position="26"/>
        <end position="42"/>
    </location>
</feature>
<dbReference type="PANTHER" id="PTHR31432:SF0">
    <property type="entry name" value="INTRAFLAGELLAR TRANSPORT PROTEIN 74 HOMOLOG"/>
    <property type="match status" value="1"/>
</dbReference>